<proteinExistence type="predicted"/>
<organism evidence="2 3">
    <name type="scientific">Paenibacillus algorifonticola</name>
    <dbReference type="NCBI Taxonomy" id="684063"/>
    <lineage>
        <taxon>Bacteria</taxon>
        <taxon>Bacillati</taxon>
        <taxon>Bacillota</taxon>
        <taxon>Bacilli</taxon>
        <taxon>Bacillales</taxon>
        <taxon>Paenibacillaceae</taxon>
        <taxon>Paenibacillus</taxon>
    </lineage>
</organism>
<dbReference type="Pfam" id="PF18352">
    <property type="entry name" value="Gp138_N"/>
    <property type="match status" value="1"/>
</dbReference>
<evidence type="ECO:0000313" key="2">
    <source>
        <dbReference type="EMBL" id="SFE43284.1"/>
    </source>
</evidence>
<reference evidence="3" key="1">
    <citation type="submission" date="2016-10" db="EMBL/GenBank/DDBJ databases">
        <authorList>
            <person name="Varghese N."/>
            <person name="Submissions S."/>
        </authorList>
    </citation>
    <scope>NUCLEOTIDE SEQUENCE [LARGE SCALE GENOMIC DNA]</scope>
    <source>
        <strain evidence="3">CGMCC 1.10223</strain>
    </source>
</reference>
<dbReference type="RefSeq" id="WP_046230210.1">
    <property type="nucleotide sequence ID" value="NZ_FONN01000002.1"/>
</dbReference>
<dbReference type="InterPro" id="IPR037026">
    <property type="entry name" value="Vgr_OB-fold_dom_sf"/>
</dbReference>
<feature type="domain" description="Phage protein Gp138 N-terminal" evidence="1">
    <location>
        <begin position="32"/>
        <end position="133"/>
    </location>
</feature>
<evidence type="ECO:0000259" key="1">
    <source>
        <dbReference type="Pfam" id="PF18352"/>
    </source>
</evidence>
<protein>
    <recommendedName>
        <fullName evidence="1">Phage protein Gp138 N-terminal domain-containing protein</fullName>
    </recommendedName>
</protein>
<gene>
    <name evidence="2" type="ORF">SAMN04487969_102493</name>
</gene>
<name>A0A1I2AGY6_9BACL</name>
<dbReference type="InterPro" id="IPR041599">
    <property type="entry name" value="Gp138_N"/>
</dbReference>
<dbReference type="OrthoDB" id="1903830at2"/>
<dbReference type="AlphaFoldDB" id="A0A1I2AGY6"/>
<dbReference type="EMBL" id="FONN01000002">
    <property type="protein sequence ID" value="SFE43284.1"/>
    <property type="molecule type" value="Genomic_DNA"/>
</dbReference>
<evidence type="ECO:0000313" key="3">
    <source>
        <dbReference type="Proteomes" id="UP000183410"/>
    </source>
</evidence>
<keyword evidence="3" id="KW-1185">Reference proteome</keyword>
<dbReference type="Gene3D" id="2.40.50.230">
    <property type="entry name" value="Gp5 N-terminal domain"/>
    <property type="match status" value="1"/>
</dbReference>
<sequence>MAVPISERIPNNQEDMYRSMFDAFSSNLRVAMPGIIQSFDPVEQTVTVQPAIRERVQDGKLQSSWVNLPLLLDVPIVLPRAGNMVMTMPIAAGDECLVIFADMCYDAFFSNGGIQNQIEKRRHDLSDGIAIIGMWSQPNVIENYSTTSAQLRNLNGTQYVEISDNAVNLVGNVRVNGNPL</sequence>
<dbReference type="Proteomes" id="UP000183410">
    <property type="component" value="Unassembled WGS sequence"/>
</dbReference>
<accession>A0A1I2AGY6</accession>